<evidence type="ECO:0000313" key="1">
    <source>
        <dbReference type="EMBL" id="GMR55041.1"/>
    </source>
</evidence>
<protein>
    <recommendedName>
        <fullName evidence="3">MATH domain-containing protein</fullName>
    </recommendedName>
</protein>
<comment type="caution">
    <text evidence="1">The sequence shown here is derived from an EMBL/GenBank/DDBJ whole genome shotgun (WGS) entry which is preliminary data.</text>
</comment>
<sequence>MKTTPPDGVIRFDLDYASLKEESHYFRYDSEMVEVKGVPWAVRADKYDYESSLSLSLKCNQIQSSSWDIDVN</sequence>
<reference evidence="2" key="1">
    <citation type="submission" date="2022-10" db="EMBL/GenBank/DDBJ databases">
        <title>Genome assembly of Pristionchus species.</title>
        <authorList>
            <person name="Yoshida K."/>
            <person name="Sommer R.J."/>
        </authorList>
    </citation>
    <scope>NUCLEOTIDE SEQUENCE [LARGE SCALE GENOMIC DNA]</scope>
    <source>
        <strain evidence="2">RS5460</strain>
    </source>
</reference>
<evidence type="ECO:0008006" key="3">
    <source>
        <dbReference type="Google" id="ProtNLM"/>
    </source>
</evidence>
<name>A0AAN5D1H2_9BILA</name>
<dbReference type="EMBL" id="BTRK01000005">
    <property type="protein sequence ID" value="GMR55041.1"/>
    <property type="molecule type" value="Genomic_DNA"/>
</dbReference>
<keyword evidence="2" id="KW-1185">Reference proteome</keyword>
<dbReference type="AlphaFoldDB" id="A0AAN5D1H2"/>
<gene>
    <name evidence="1" type="ORF">PMAYCL1PPCAC_25236</name>
</gene>
<proteinExistence type="predicted"/>
<dbReference type="Proteomes" id="UP001328107">
    <property type="component" value="Unassembled WGS sequence"/>
</dbReference>
<accession>A0AAN5D1H2</accession>
<feature type="non-terminal residue" evidence="1">
    <location>
        <position position="72"/>
    </location>
</feature>
<evidence type="ECO:0000313" key="2">
    <source>
        <dbReference type="Proteomes" id="UP001328107"/>
    </source>
</evidence>
<organism evidence="1 2">
    <name type="scientific">Pristionchus mayeri</name>
    <dbReference type="NCBI Taxonomy" id="1317129"/>
    <lineage>
        <taxon>Eukaryota</taxon>
        <taxon>Metazoa</taxon>
        <taxon>Ecdysozoa</taxon>
        <taxon>Nematoda</taxon>
        <taxon>Chromadorea</taxon>
        <taxon>Rhabditida</taxon>
        <taxon>Rhabditina</taxon>
        <taxon>Diplogasteromorpha</taxon>
        <taxon>Diplogasteroidea</taxon>
        <taxon>Neodiplogasteridae</taxon>
        <taxon>Pristionchus</taxon>
    </lineage>
</organism>